<dbReference type="InterPro" id="IPR003010">
    <property type="entry name" value="C-N_Hydrolase"/>
</dbReference>
<dbReference type="InterPro" id="IPR050345">
    <property type="entry name" value="Aliph_Amidase/BUP"/>
</dbReference>
<evidence type="ECO:0000259" key="2">
    <source>
        <dbReference type="PROSITE" id="PS50263"/>
    </source>
</evidence>
<dbReference type="Gene3D" id="3.60.110.10">
    <property type="entry name" value="Carbon-nitrogen hydrolase"/>
    <property type="match status" value="2"/>
</dbReference>
<dbReference type="RefSeq" id="WP_190239608.1">
    <property type="nucleotide sequence ID" value="NZ_QFGA01000001.1"/>
</dbReference>
<dbReference type="PANTHER" id="PTHR43674:SF2">
    <property type="entry name" value="BETA-UREIDOPROPIONASE"/>
    <property type="match status" value="1"/>
</dbReference>
<dbReference type="PROSITE" id="PS50263">
    <property type="entry name" value="CN_HYDROLASE"/>
    <property type="match status" value="2"/>
</dbReference>
<dbReference type="Pfam" id="PF00795">
    <property type="entry name" value="CN_hydrolase"/>
    <property type="match status" value="2"/>
</dbReference>
<dbReference type="EC" id="3.5.1.100" evidence="3"/>
<keyword evidence="4" id="KW-1185">Reference proteome</keyword>
<dbReference type="AlphaFoldDB" id="A0A4Y7RHN0"/>
<dbReference type="CDD" id="cd07197">
    <property type="entry name" value="nitrilase"/>
    <property type="match status" value="2"/>
</dbReference>
<protein>
    <submittedName>
        <fullName evidence="3">(R)-stereoselective amidase</fullName>
        <ecNumber evidence="3">3.5.1.100</ecNumber>
    </submittedName>
</protein>
<evidence type="ECO:0000313" key="4">
    <source>
        <dbReference type="Proteomes" id="UP000298324"/>
    </source>
</evidence>
<accession>A0A4Y7RHN0</accession>
<evidence type="ECO:0000256" key="1">
    <source>
        <dbReference type="ARBA" id="ARBA00022801"/>
    </source>
</evidence>
<sequence>MHKEDEQGKCGEEVKVALVHAAIHWKDKKKNLAKLLTLNEMAAGAGARIILNTELATAGYAFESRDDIAPLMETIPGPTTRAFGRIAKKYECYICIGLPEVAPGTGIFYNAAALIGPKGRVLGRHRKVAPAFRENLWAARGNLPILVAQTEFGKLGVMICADAYSYKPARVAALEGARLLLVPANWPPDHQNPEKFWRARAAENGIYVLACNRTGKDKSMDCRSAESFIIDTGGGAVRQFSSMDDSIVYGTLPLENGKFISSAAEDILGRRRPHCYADISLDTFSHFNPSFLLGLPEPADFTVATLQFRPVSREPSANTEKMLKLIDEAAAMAAAEGFTLNLIILPELSATGIIFERREAAKWCEEIPGPATKAFTRKAEEKKIFIVLGMAERHAGKFYNSCVLIGPNGVEGKYRKIHLSTYDQKWAEAGEGAAPAFDLPFGRVGMLAGCDLMFPESADALAKLGTDLLCVPALWGDCESKFIWEARLGEQMHLAVANQWGDFGKFHALGGSLICSYSRYPEKRLKLESPAEGDKVNIMRLSGKEARDKRFVENIDYEVLLQYMRSLP</sequence>
<proteinExistence type="predicted"/>
<keyword evidence="1 3" id="KW-0378">Hydrolase</keyword>
<dbReference type="SUPFAM" id="SSF56317">
    <property type="entry name" value="Carbon-nitrogen hydrolase"/>
    <property type="match status" value="2"/>
</dbReference>
<feature type="domain" description="CN hydrolase" evidence="2">
    <location>
        <begin position="301"/>
        <end position="543"/>
    </location>
</feature>
<evidence type="ECO:0000313" key="3">
    <source>
        <dbReference type="EMBL" id="TEB07817.1"/>
    </source>
</evidence>
<dbReference type="InterPro" id="IPR036526">
    <property type="entry name" value="C-N_Hydrolase_sf"/>
</dbReference>
<feature type="domain" description="CN hydrolase" evidence="2">
    <location>
        <begin position="14"/>
        <end position="254"/>
    </location>
</feature>
<dbReference type="PANTHER" id="PTHR43674">
    <property type="entry name" value="NITRILASE C965.09-RELATED"/>
    <property type="match status" value="1"/>
</dbReference>
<dbReference type="GO" id="GO:0033388">
    <property type="term" value="P:putrescine biosynthetic process from arginine"/>
    <property type="evidence" value="ECO:0007669"/>
    <property type="project" value="TreeGrafter"/>
</dbReference>
<dbReference type="Proteomes" id="UP000298324">
    <property type="component" value="Unassembled WGS sequence"/>
</dbReference>
<organism evidence="3 4">
    <name type="scientific">Pelotomaculum schinkii</name>
    <dbReference type="NCBI Taxonomy" id="78350"/>
    <lineage>
        <taxon>Bacteria</taxon>
        <taxon>Bacillati</taxon>
        <taxon>Bacillota</taxon>
        <taxon>Clostridia</taxon>
        <taxon>Eubacteriales</taxon>
        <taxon>Desulfotomaculaceae</taxon>
        <taxon>Pelotomaculum</taxon>
    </lineage>
</organism>
<reference evidence="3 4" key="1">
    <citation type="journal article" date="2018" name="Environ. Microbiol.">
        <title>Novel energy conservation strategies and behaviour of Pelotomaculum schinkii driving syntrophic propionate catabolism.</title>
        <authorList>
            <person name="Hidalgo-Ahumada C.A.P."/>
            <person name="Nobu M.K."/>
            <person name="Narihiro T."/>
            <person name="Tamaki H."/>
            <person name="Liu W.T."/>
            <person name="Kamagata Y."/>
            <person name="Stams A.J.M."/>
            <person name="Imachi H."/>
            <person name="Sousa D.Z."/>
        </authorList>
    </citation>
    <scope>NUCLEOTIDE SEQUENCE [LARGE SCALE GENOMIC DNA]</scope>
    <source>
        <strain evidence="3 4">HH</strain>
    </source>
</reference>
<name>A0A4Y7RHN0_9FIRM</name>
<comment type="caution">
    <text evidence="3">The sequence shown here is derived from an EMBL/GenBank/DDBJ whole genome shotgun (WGS) entry which is preliminary data.</text>
</comment>
<gene>
    <name evidence="3" type="primary">ramA</name>
    <name evidence="3" type="ORF">Psch_01372</name>
</gene>
<dbReference type="EMBL" id="QFGA01000001">
    <property type="protein sequence ID" value="TEB07817.1"/>
    <property type="molecule type" value="Genomic_DNA"/>
</dbReference>
<dbReference type="GO" id="GO:0050126">
    <property type="term" value="F:N-carbamoylputrescine amidase activity"/>
    <property type="evidence" value="ECO:0007669"/>
    <property type="project" value="TreeGrafter"/>
</dbReference>